<evidence type="ECO:0000313" key="7">
    <source>
        <dbReference type="EMBL" id="MFC4668402.1"/>
    </source>
</evidence>
<dbReference type="Gene3D" id="3.40.640.10">
    <property type="entry name" value="Type I PLP-dependent aspartate aminotransferase-like (Major domain)"/>
    <property type="match status" value="1"/>
</dbReference>
<dbReference type="InterPro" id="IPR015421">
    <property type="entry name" value="PyrdxlP-dep_Trfase_major"/>
</dbReference>
<feature type="domain" description="HTH gntR-type" evidence="6">
    <location>
        <begin position="13"/>
        <end position="81"/>
    </location>
</feature>
<dbReference type="GO" id="GO:0008483">
    <property type="term" value="F:transaminase activity"/>
    <property type="evidence" value="ECO:0007669"/>
    <property type="project" value="UniProtKB-KW"/>
</dbReference>
<keyword evidence="7" id="KW-0032">Aminotransferase</keyword>
<sequence length="466" mass="50680">MDTIWPELDAATGPKYKILADSIRGATAAGTLAEGARLPPVRDLAYQLNVTPGTVARAYAVLAGEGVLTAGVGRGTFVAPKTRPRPSPVDDVWSKETPPDDVYTVSLFSPRIPDVGQARAIRAALAQVGAADPLRLLNYPTRDSYRLVREAVVNWLADVPLGPVDPEDVVLTNGGQNGICVALQSILEGPSPTILVEDLSYAGFRRAAELMRAEVVGVAMDAQGVLPEALDEAARRTGAQVFCTTPEVQNPTGTFCPLERRQALIAVAERHGMQILEDDCYRIGTSRAPCYRALAPERGWYVSTLSKILTPALRVGYALAPRERSGDLRKAAEYGYFGLSEPLAEVTRILLSDPDTLELCRRARERIAEYVRLAVNALGRFDLSWDDEVPFLWLHLPQGWRAAAFCRAAEAAGVQIRSADEFALRTGRAPHAVRIAVNCQVSKTSFENAMQRLRSLLDNPPEQISV</sequence>
<protein>
    <submittedName>
        <fullName evidence="7">PLP-dependent aminotransferase family protein</fullName>
    </submittedName>
</protein>
<reference evidence="8" key="1">
    <citation type="journal article" date="2019" name="Int. J. Syst. Evol. Microbiol.">
        <title>The Global Catalogue of Microorganisms (GCM) 10K type strain sequencing project: providing services to taxonomists for standard genome sequencing and annotation.</title>
        <authorList>
            <consortium name="The Broad Institute Genomics Platform"/>
            <consortium name="The Broad Institute Genome Sequencing Center for Infectious Disease"/>
            <person name="Wu L."/>
            <person name="Ma J."/>
        </authorList>
    </citation>
    <scope>NUCLEOTIDE SEQUENCE [LARGE SCALE GENOMIC DNA]</scope>
    <source>
        <strain evidence="8">CGMCC 4.7283</strain>
    </source>
</reference>
<dbReference type="InterPro" id="IPR015424">
    <property type="entry name" value="PyrdxlP-dep_Trfase"/>
</dbReference>
<dbReference type="SUPFAM" id="SSF53383">
    <property type="entry name" value="PLP-dependent transferases"/>
    <property type="match status" value="1"/>
</dbReference>
<evidence type="ECO:0000256" key="2">
    <source>
        <dbReference type="ARBA" id="ARBA00022898"/>
    </source>
</evidence>
<dbReference type="InterPro" id="IPR036388">
    <property type="entry name" value="WH-like_DNA-bd_sf"/>
</dbReference>
<dbReference type="CDD" id="cd00609">
    <property type="entry name" value="AAT_like"/>
    <property type="match status" value="1"/>
</dbReference>
<accession>A0ABV9KE46</accession>
<dbReference type="SUPFAM" id="SSF46785">
    <property type="entry name" value="Winged helix' DNA-binding domain"/>
    <property type="match status" value="1"/>
</dbReference>
<dbReference type="InterPro" id="IPR004839">
    <property type="entry name" value="Aminotransferase_I/II_large"/>
</dbReference>
<comment type="similarity">
    <text evidence="1">In the C-terminal section; belongs to the class-I pyridoxal-phosphate-dependent aminotransferase family.</text>
</comment>
<keyword evidence="8" id="KW-1185">Reference proteome</keyword>
<dbReference type="SMART" id="SM00345">
    <property type="entry name" value="HTH_GNTR"/>
    <property type="match status" value="1"/>
</dbReference>
<dbReference type="InterPro" id="IPR036390">
    <property type="entry name" value="WH_DNA-bd_sf"/>
</dbReference>
<dbReference type="PANTHER" id="PTHR46577:SF1">
    <property type="entry name" value="HTH-TYPE TRANSCRIPTIONAL REGULATORY PROTEIN GABR"/>
    <property type="match status" value="1"/>
</dbReference>
<evidence type="ECO:0000313" key="8">
    <source>
        <dbReference type="Proteomes" id="UP001595973"/>
    </source>
</evidence>
<keyword evidence="5" id="KW-0804">Transcription</keyword>
<dbReference type="InterPro" id="IPR051446">
    <property type="entry name" value="HTH_trans_reg/aminotransferase"/>
</dbReference>
<dbReference type="EMBL" id="JBHSGI010000005">
    <property type="protein sequence ID" value="MFC4668402.1"/>
    <property type="molecule type" value="Genomic_DNA"/>
</dbReference>
<dbReference type="Gene3D" id="1.10.10.10">
    <property type="entry name" value="Winged helix-like DNA-binding domain superfamily/Winged helix DNA-binding domain"/>
    <property type="match status" value="1"/>
</dbReference>
<dbReference type="CDD" id="cd07377">
    <property type="entry name" value="WHTH_GntR"/>
    <property type="match status" value="1"/>
</dbReference>
<proteinExistence type="inferred from homology"/>
<evidence type="ECO:0000259" key="6">
    <source>
        <dbReference type="PROSITE" id="PS50949"/>
    </source>
</evidence>
<gene>
    <name evidence="7" type="ORF">ACFO5X_07550</name>
</gene>
<organism evidence="7 8">
    <name type="scientific">Seohaeicola nanhaiensis</name>
    <dbReference type="NCBI Taxonomy" id="1387282"/>
    <lineage>
        <taxon>Bacteria</taxon>
        <taxon>Pseudomonadati</taxon>
        <taxon>Pseudomonadota</taxon>
        <taxon>Alphaproteobacteria</taxon>
        <taxon>Rhodobacterales</taxon>
        <taxon>Roseobacteraceae</taxon>
        <taxon>Seohaeicola</taxon>
    </lineage>
</organism>
<evidence type="ECO:0000256" key="5">
    <source>
        <dbReference type="ARBA" id="ARBA00023163"/>
    </source>
</evidence>
<dbReference type="Pfam" id="PF00392">
    <property type="entry name" value="GntR"/>
    <property type="match status" value="1"/>
</dbReference>
<dbReference type="RefSeq" id="WP_380716681.1">
    <property type="nucleotide sequence ID" value="NZ_JBHSGI010000005.1"/>
</dbReference>
<comment type="caution">
    <text evidence="7">The sequence shown here is derived from an EMBL/GenBank/DDBJ whole genome shotgun (WGS) entry which is preliminary data.</text>
</comment>
<evidence type="ECO:0000256" key="3">
    <source>
        <dbReference type="ARBA" id="ARBA00023015"/>
    </source>
</evidence>
<keyword evidence="2" id="KW-0663">Pyridoxal phosphate</keyword>
<keyword evidence="7" id="KW-0808">Transferase</keyword>
<name>A0ABV9KE46_9RHOB</name>
<keyword evidence="3" id="KW-0805">Transcription regulation</keyword>
<dbReference type="Proteomes" id="UP001595973">
    <property type="component" value="Unassembled WGS sequence"/>
</dbReference>
<keyword evidence="4" id="KW-0238">DNA-binding</keyword>
<dbReference type="InterPro" id="IPR000524">
    <property type="entry name" value="Tscrpt_reg_HTH_GntR"/>
</dbReference>
<dbReference type="PROSITE" id="PS50949">
    <property type="entry name" value="HTH_GNTR"/>
    <property type="match status" value="1"/>
</dbReference>
<dbReference type="PANTHER" id="PTHR46577">
    <property type="entry name" value="HTH-TYPE TRANSCRIPTIONAL REGULATORY PROTEIN GABR"/>
    <property type="match status" value="1"/>
</dbReference>
<evidence type="ECO:0000256" key="4">
    <source>
        <dbReference type="ARBA" id="ARBA00023125"/>
    </source>
</evidence>
<dbReference type="Pfam" id="PF00155">
    <property type="entry name" value="Aminotran_1_2"/>
    <property type="match status" value="1"/>
</dbReference>
<evidence type="ECO:0000256" key="1">
    <source>
        <dbReference type="ARBA" id="ARBA00005384"/>
    </source>
</evidence>